<evidence type="ECO:0000313" key="1">
    <source>
        <dbReference type="EMBL" id="TDK30202.1"/>
    </source>
</evidence>
<dbReference type="InterPro" id="IPR036291">
    <property type="entry name" value="NAD(P)-bd_dom_sf"/>
</dbReference>
<dbReference type="OrthoDB" id="5565437at2"/>
<keyword evidence="2" id="KW-1185">Reference proteome</keyword>
<accession>A0A4R5U7C9</accession>
<comment type="caution">
    <text evidence="1">The sequence shown here is derived from an EMBL/GenBank/DDBJ whole genome shotgun (WGS) entry which is preliminary data.</text>
</comment>
<dbReference type="SUPFAM" id="SSF51735">
    <property type="entry name" value="NAD(P)-binding Rossmann-fold domains"/>
    <property type="match status" value="1"/>
</dbReference>
<organism evidence="1 2">
    <name type="scientific">Luteimonas terrae</name>
    <dbReference type="NCBI Taxonomy" id="1530191"/>
    <lineage>
        <taxon>Bacteria</taxon>
        <taxon>Pseudomonadati</taxon>
        <taxon>Pseudomonadota</taxon>
        <taxon>Gammaproteobacteria</taxon>
        <taxon>Lysobacterales</taxon>
        <taxon>Lysobacteraceae</taxon>
        <taxon>Luteimonas</taxon>
    </lineage>
</organism>
<dbReference type="EMBL" id="SMTG01000005">
    <property type="protein sequence ID" value="TDK30202.1"/>
    <property type="molecule type" value="Genomic_DNA"/>
</dbReference>
<protein>
    <submittedName>
        <fullName evidence="1">Nucleoside-diphosphate sugar epimerase</fullName>
    </submittedName>
</protein>
<dbReference type="Proteomes" id="UP000295543">
    <property type="component" value="Unassembled WGS sequence"/>
</dbReference>
<dbReference type="InterPro" id="IPR051207">
    <property type="entry name" value="ComplexI_NDUFA9_subunit"/>
</dbReference>
<dbReference type="PANTHER" id="PTHR12126">
    <property type="entry name" value="NADH-UBIQUINONE OXIDOREDUCTASE 39 KDA SUBUNIT-RELATED"/>
    <property type="match status" value="1"/>
</dbReference>
<dbReference type="Gene3D" id="3.40.50.720">
    <property type="entry name" value="NAD(P)-binding Rossmann-like Domain"/>
    <property type="match status" value="2"/>
</dbReference>
<reference evidence="1 2" key="1">
    <citation type="submission" date="2019-03" db="EMBL/GenBank/DDBJ databases">
        <title>Luteimonas zhaokaii sp.nov., isolated from the rectal contents of Plateau pika in Yushu, Qinghai Province, China.</title>
        <authorList>
            <person name="Zhang G."/>
        </authorList>
    </citation>
    <scope>NUCLEOTIDE SEQUENCE [LARGE SCALE GENOMIC DNA]</scope>
    <source>
        <strain evidence="1 2">THG-MD21</strain>
    </source>
</reference>
<dbReference type="AlphaFoldDB" id="A0A4R5U7C9"/>
<proteinExistence type="predicted"/>
<name>A0A4R5U7C9_9GAMM</name>
<sequence length="302" mass="31825">MLCPMPHVSDVSAHTSRRALVFGTTGAIGEALLPRLLAAGWSVDALSRTPPTDRAGLHWHTGTFADLPATLPAQVDAIFSCGPLDLFSLWYAGATIDCPRVIAFGSTSDATKRDAADAGERELATRLRDSGKRVFDAARARGAAATLLRPTLIYGSGRDRNLSRIVALARRSGVFVLPSDARGLRQPVHADDLGAAAFAAIDAPAAFGQAFALPGGETLAYRDMVARTLACLASPPRLLTLPGALFDAALWAAHRAGRLKGLPPGAVARMREDLAFDVAPAQTAFGYAPRPFRPDATMFGND</sequence>
<dbReference type="GO" id="GO:0044877">
    <property type="term" value="F:protein-containing complex binding"/>
    <property type="evidence" value="ECO:0007669"/>
    <property type="project" value="TreeGrafter"/>
</dbReference>
<evidence type="ECO:0000313" key="2">
    <source>
        <dbReference type="Proteomes" id="UP000295543"/>
    </source>
</evidence>
<dbReference type="PANTHER" id="PTHR12126:SF11">
    <property type="entry name" value="NADH DEHYDROGENASE [UBIQUINONE] 1 ALPHA SUBCOMPLEX SUBUNIT 9, MITOCHONDRIAL"/>
    <property type="match status" value="1"/>
</dbReference>
<gene>
    <name evidence="1" type="ORF">E2F49_12110</name>
</gene>